<comment type="caution">
    <text evidence="1">The sequence shown here is derived from an EMBL/GenBank/DDBJ whole genome shotgun (WGS) entry which is preliminary data.</text>
</comment>
<evidence type="ECO:0000313" key="1">
    <source>
        <dbReference type="EMBL" id="MGD31678.1"/>
    </source>
</evidence>
<accession>A0A3K0PFJ6</accession>
<feature type="non-terminal residue" evidence="1">
    <location>
        <position position="1"/>
    </location>
</feature>
<dbReference type="AlphaFoldDB" id="A0A3K0PFJ6"/>
<gene>
    <name evidence="1" type="ORF">EE393_22650</name>
</gene>
<reference evidence="1" key="1">
    <citation type="submission" date="2018-11" db="EMBL/GenBank/DDBJ databases">
        <authorList>
            <consortium name="PulseNet: The National Subtyping Network for Foodborne Disease Surveillance"/>
            <person name="Tarr C.L."/>
            <person name="Trees E."/>
            <person name="Katz L.S."/>
            <person name="Carleton-Romer H.A."/>
            <person name="Stroika S."/>
            <person name="Kucerova Z."/>
            <person name="Roache K.F."/>
            <person name="Sabol A.L."/>
            <person name="Besser J."/>
            <person name="Gerner-Smidt P."/>
        </authorList>
    </citation>
    <scope>NUCLEOTIDE SEQUENCE [LARGE SCALE GENOMIC DNA]</scope>
    <source>
        <strain evidence="1">PNUSAS058450</strain>
    </source>
</reference>
<organism evidence="1">
    <name type="scientific">Salmonella enterica</name>
    <name type="common">Salmonella choleraesuis</name>
    <dbReference type="NCBI Taxonomy" id="28901"/>
    <lineage>
        <taxon>Bacteria</taxon>
        <taxon>Pseudomonadati</taxon>
        <taxon>Pseudomonadota</taxon>
        <taxon>Gammaproteobacteria</taxon>
        <taxon>Enterobacterales</taxon>
        <taxon>Enterobacteriaceae</taxon>
        <taxon>Salmonella</taxon>
    </lineage>
</organism>
<sequence>LNGANKNNQCYWRNRSRNGNDSIRILKAAKDKLPIGFDFSIYDNLPVDKIDHVLEEDAGER</sequence>
<protein>
    <submittedName>
        <fullName evidence="1">Uncharacterized protein</fullName>
    </submittedName>
</protein>
<dbReference type="Proteomes" id="UP000885336">
    <property type="component" value="Unassembled WGS sequence"/>
</dbReference>
<proteinExistence type="predicted"/>
<dbReference type="EMBL" id="RNKS01000087">
    <property type="protein sequence ID" value="MGD31678.1"/>
    <property type="molecule type" value="Genomic_DNA"/>
</dbReference>
<name>A0A3K0PFJ6_SALER</name>